<evidence type="ECO:0000256" key="25">
    <source>
        <dbReference type="ARBA" id="ARBA00071276"/>
    </source>
</evidence>
<dbReference type="GO" id="GO:0042245">
    <property type="term" value="P:RNA repair"/>
    <property type="evidence" value="ECO:0007669"/>
    <property type="project" value="UniProtKB-KW"/>
</dbReference>
<reference evidence="36" key="1">
    <citation type="submission" date="2020-07" db="EMBL/GenBank/DDBJ databases">
        <title>A long reads based de novo assembly of the rainbow trout Arlee double haploid line genome.</title>
        <authorList>
            <person name="Gao G."/>
            <person name="Palti Y."/>
        </authorList>
    </citation>
    <scope>NUCLEOTIDE SEQUENCE [LARGE SCALE GENOMIC DNA]</scope>
</reference>
<evidence type="ECO:0000256" key="1">
    <source>
        <dbReference type="ARBA" id="ARBA00004123"/>
    </source>
</evidence>
<gene>
    <name evidence="36" type="primary">alkbh1</name>
</gene>
<evidence type="ECO:0000256" key="22">
    <source>
        <dbReference type="ARBA" id="ARBA00063554"/>
    </source>
</evidence>
<comment type="catalytic activity">
    <reaction evidence="18">
        <text>5-methylcytidine(34) in mitochondrial tRNA(Met) + 2 2-oxoglutarate + 2 O2 = 5-formylcytidine(34) in mitochondrial tRNA(Met) + 2 succinate + 2 CO2 + H2O</text>
        <dbReference type="Rhea" id="RHEA:54144"/>
        <dbReference type="Rhea" id="RHEA-COMP:13808"/>
        <dbReference type="Rhea" id="RHEA-COMP:13809"/>
        <dbReference type="ChEBI" id="CHEBI:15377"/>
        <dbReference type="ChEBI" id="CHEBI:15379"/>
        <dbReference type="ChEBI" id="CHEBI:16526"/>
        <dbReference type="ChEBI" id="CHEBI:16810"/>
        <dbReference type="ChEBI" id="CHEBI:30031"/>
        <dbReference type="ChEBI" id="CHEBI:74483"/>
        <dbReference type="ChEBI" id="CHEBI:138075"/>
    </reaction>
</comment>
<evidence type="ECO:0000256" key="7">
    <source>
        <dbReference type="ARBA" id="ARBA00022964"/>
    </source>
</evidence>
<dbReference type="GO" id="GO:0008198">
    <property type="term" value="F:ferrous iron binding"/>
    <property type="evidence" value="ECO:0007669"/>
    <property type="project" value="TreeGrafter"/>
</dbReference>
<dbReference type="EC" id="1.14.11.33" evidence="24"/>
<evidence type="ECO:0000256" key="6">
    <source>
        <dbReference type="ARBA" id="ARBA00022845"/>
    </source>
</evidence>
<dbReference type="AlphaFoldDB" id="A0A8K9V3W4"/>
<evidence type="ECO:0000256" key="13">
    <source>
        <dbReference type="ARBA" id="ARBA00023239"/>
    </source>
</evidence>
<dbReference type="Proteomes" id="UP000694395">
    <property type="component" value="Chromosome 25"/>
</dbReference>
<keyword evidence="6" id="KW-0810">Translation regulation</keyword>
<dbReference type="GO" id="GO:0141131">
    <property type="term" value="F:DNA N6-methyladenine demethylase activity"/>
    <property type="evidence" value="ECO:0007669"/>
    <property type="project" value="UniProtKB-EC"/>
</dbReference>
<feature type="binding site" evidence="33">
    <location>
        <position position="238"/>
    </location>
    <ligand>
        <name>Fe cation</name>
        <dbReference type="ChEBI" id="CHEBI:24875"/>
        <note>catalytic</note>
    </ligand>
</feature>
<reference evidence="36" key="3">
    <citation type="submission" date="2025-09" db="UniProtKB">
        <authorList>
            <consortium name="Ensembl"/>
        </authorList>
    </citation>
    <scope>IDENTIFICATION</scope>
</reference>
<evidence type="ECO:0000256" key="32">
    <source>
        <dbReference type="ARBA" id="ARBA00081604"/>
    </source>
</evidence>
<dbReference type="EC" id="4.2.99.18" evidence="2"/>
<dbReference type="PANTHER" id="PTHR16557:SF2">
    <property type="entry name" value="NUCLEIC ACID DIOXYGENASE ALKBH1"/>
    <property type="match status" value="1"/>
</dbReference>
<proteinExistence type="predicted"/>
<feature type="region of interest" description="Disordered" evidence="34">
    <location>
        <begin position="301"/>
        <end position="325"/>
    </location>
</feature>
<feature type="compositionally biased region" description="Basic and acidic residues" evidence="34">
    <location>
        <begin position="375"/>
        <end position="391"/>
    </location>
</feature>
<evidence type="ECO:0000256" key="5">
    <source>
        <dbReference type="ARBA" id="ARBA00022800"/>
    </source>
</evidence>
<dbReference type="GO" id="GO:0005634">
    <property type="term" value="C:nucleus"/>
    <property type="evidence" value="ECO:0007669"/>
    <property type="project" value="UniProtKB-SubCell"/>
</dbReference>
<evidence type="ECO:0000256" key="2">
    <source>
        <dbReference type="ARBA" id="ARBA00012720"/>
    </source>
</evidence>
<keyword evidence="4" id="KW-0227">DNA damage</keyword>
<dbReference type="InterPro" id="IPR037151">
    <property type="entry name" value="AlkB-like_sf"/>
</dbReference>
<dbReference type="Gene3D" id="2.60.120.590">
    <property type="entry name" value="Alpha-ketoglutarate-dependent dioxygenase AlkB-like"/>
    <property type="match status" value="1"/>
</dbReference>
<keyword evidence="12" id="KW-0234">DNA repair</keyword>
<sequence>MTKMAASVVEHGEDAFRKLFKFYKRRNPPPDLRDVIDFSKIVKHEKVFPTELNPAAVSDAEARRAGLRPIRDWTAFGLHGYPEKTLVDVAFGWSYVDGRVRLGFIFISNPFLPGSQQHWVRQCLKNYPQKPNVCNLDMHMAPTETQDIWGRSADALRKTGSRVREPKTLLEKLRWVTLGYHYNWDTKTYSADHYTLFPSDLHSISLHVAAACRFPGFNAEAGILNYYRSDSSLGIHVDESELDHTRPLLSFSFGQSAVFLLGGTQREDPPTAMYMHSGDVMVMSGHSRLLYHAVPRVVPAPKGDPLHPSLEEDGLGPGSDQGLAQDHTQGEATLIQPVSEEDWAVCSRYIETSRVNMTIRQVLGSGQAFPAMDTTDKRIDAGHTDGYHDNQDGENVGLKRRRSDS</sequence>
<evidence type="ECO:0000256" key="8">
    <source>
        <dbReference type="ARBA" id="ARBA00023002"/>
    </source>
</evidence>
<evidence type="ECO:0000259" key="35">
    <source>
        <dbReference type="PROSITE" id="PS51471"/>
    </source>
</evidence>
<comment type="catalytic activity">
    <reaction evidence="21">
        <text>an N(6)-methyl-2'-deoxyadenosine in DNA + 2-oxoglutarate + O2 = a 2'-deoxyadenosine in DNA + formaldehyde + succinate + CO2</text>
        <dbReference type="Rhea" id="RHEA:49524"/>
        <dbReference type="Rhea" id="RHEA-COMP:12418"/>
        <dbReference type="Rhea" id="RHEA-COMP:12419"/>
        <dbReference type="ChEBI" id="CHEBI:15379"/>
        <dbReference type="ChEBI" id="CHEBI:16526"/>
        <dbReference type="ChEBI" id="CHEBI:16810"/>
        <dbReference type="ChEBI" id="CHEBI:16842"/>
        <dbReference type="ChEBI" id="CHEBI:30031"/>
        <dbReference type="ChEBI" id="CHEBI:90615"/>
        <dbReference type="ChEBI" id="CHEBI:90616"/>
        <dbReference type="EC" id="1.14.11.51"/>
    </reaction>
</comment>
<comment type="cofactor">
    <cofactor evidence="33">
        <name>Fe(2+)</name>
        <dbReference type="ChEBI" id="CHEBI:29033"/>
    </cofactor>
    <text evidence="33">Binds 1 Fe(2+) ion per subunit.</text>
</comment>
<evidence type="ECO:0000256" key="26">
    <source>
        <dbReference type="ARBA" id="ARBA00076476"/>
    </source>
</evidence>
<comment type="subunit">
    <text evidence="22">Monomer. Interacts with DNAJB6.</text>
</comment>
<evidence type="ECO:0000256" key="15">
    <source>
        <dbReference type="ARBA" id="ARBA00023268"/>
    </source>
</evidence>
<evidence type="ECO:0000256" key="19">
    <source>
        <dbReference type="ARBA" id="ARBA00052138"/>
    </source>
</evidence>
<feature type="binding site" evidence="33">
    <location>
        <position position="292"/>
    </location>
    <ligand>
        <name>Fe cation</name>
        <dbReference type="ChEBI" id="CHEBI:24875"/>
        <note>catalytic</note>
    </ligand>
</feature>
<protein>
    <recommendedName>
        <fullName evidence="25">Nucleic acid dioxygenase ALKBH1</fullName>
        <ecNumber evidence="24">1.14.11.33</ecNumber>
        <ecNumber evidence="23">1.14.11.51</ecNumber>
        <ecNumber evidence="2">4.2.99.18</ecNumber>
    </recommendedName>
    <alternativeName>
        <fullName evidence="28">Alkylated DNA repair protein alkB homolog 1</fullName>
    </alternativeName>
    <alternativeName>
        <fullName evidence="30">Alpha-ketoglutarate-dependent dioxygenase ABH1</fullName>
    </alternativeName>
    <alternativeName>
        <fullName evidence="26">DNA 6mA demethylase</fullName>
    </alternativeName>
    <alternativeName>
        <fullName evidence="27">DNA N6-methyl adenine demethylase ALKBH1</fullName>
    </alternativeName>
    <alternativeName>
        <fullName evidence="32">DNA lyase ABH1</fullName>
    </alternativeName>
    <alternativeName>
        <fullName evidence="29">DNA oxidative demethylase ALKBH1</fullName>
    </alternativeName>
    <alternativeName>
        <fullName evidence="31">mRNA N(3)-methylcytidine demethylase</fullName>
    </alternativeName>
</protein>
<evidence type="ECO:0000256" key="12">
    <source>
        <dbReference type="ARBA" id="ARBA00023204"/>
    </source>
</evidence>
<evidence type="ECO:0000256" key="18">
    <source>
        <dbReference type="ARBA" id="ARBA00050564"/>
    </source>
</evidence>
<dbReference type="GO" id="GO:0035516">
    <property type="term" value="F:broad specificity oxidative DNA demethylase activity"/>
    <property type="evidence" value="ECO:0007669"/>
    <property type="project" value="UniProtKB-EC"/>
</dbReference>
<comment type="catalytic activity">
    <reaction evidence="19">
        <text>N(1)-methyladenosine(58) in tRNA + 2-oxoglutarate + O2 = adenosine(58) in tRNA + formaldehyde + succinate + CO2</text>
        <dbReference type="Rhea" id="RHEA:79019"/>
        <dbReference type="Rhea" id="RHEA-COMP:10365"/>
        <dbReference type="Rhea" id="RHEA-COMP:10366"/>
        <dbReference type="ChEBI" id="CHEBI:15379"/>
        <dbReference type="ChEBI" id="CHEBI:16526"/>
        <dbReference type="ChEBI" id="CHEBI:16810"/>
        <dbReference type="ChEBI" id="CHEBI:16842"/>
        <dbReference type="ChEBI" id="CHEBI:30031"/>
        <dbReference type="ChEBI" id="CHEBI:74411"/>
        <dbReference type="ChEBI" id="CHEBI:74491"/>
    </reaction>
</comment>
<evidence type="ECO:0000256" key="28">
    <source>
        <dbReference type="ARBA" id="ARBA00077991"/>
    </source>
</evidence>
<dbReference type="GeneTree" id="ENSGT00390000004599"/>
<dbReference type="Pfam" id="PF13532">
    <property type="entry name" value="2OG-FeII_Oxy_2"/>
    <property type="match status" value="1"/>
</dbReference>
<evidence type="ECO:0000256" key="33">
    <source>
        <dbReference type="PIRSR" id="PIRSR604574-2"/>
    </source>
</evidence>
<comment type="catalytic activity">
    <reaction evidence="16">
        <text>an N(1)-methyladenosine in tRNA + 2-oxoglutarate + O2 = an adenosine in tRNA + formaldehyde + succinate + CO2</text>
        <dbReference type="Rhea" id="RHEA:54576"/>
        <dbReference type="Rhea" id="RHEA-COMP:10242"/>
        <dbReference type="Rhea" id="RHEA-COMP:12312"/>
        <dbReference type="ChEBI" id="CHEBI:15379"/>
        <dbReference type="ChEBI" id="CHEBI:16526"/>
        <dbReference type="ChEBI" id="CHEBI:16810"/>
        <dbReference type="ChEBI" id="CHEBI:16842"/>
        <dbReference type="ChEBI" id="CHEBI:30031"/>
        <dbReference type="ChEBI" id="CHEBI:74411"/>
        <dbReference type="ChEBI" id="CHEBI:74491"/>
    </reaction>
</comment>
<dbReference type="GO" id="GO:0141137">
    <property type="term" value="P:positive regulation of gene expression, epigenetic"/>
    <property type="evidence" value="ECO:0007669"/>
    <property type="project" value="UniProtKB-ARBA"/>
</dbReference>
<comment type="catalytic activity">
    <reaction evidence="17">
        <text>a methylated nucleobase within DNA + 2-oxoglutarate + O2 = a nucleobase within DNA + formaldehyde + succinate + CO2</text>
        <dbReference type="Rhea" id="RHEA:30299"/>
        <dbReference type="Rhea" id="RHEA-COMP:12192"/>
        <dbReference type="Rhea" id="RHEA-COMP:12193"/>
        <dbReference type="ChEBI" id="CHEBI:15379"/>
        <dbReference type="ChEBI" id="CHEBI:16526"/>
        <dbReference type="ChEBI" id="CHEBI:16810"/>
        <dbReference type="ChEBI" id="CHEBI:16842"/>
        <dbReference type="ChEBI" id="CHEBI:30031"/>
        <dbReference type="ChEBI" id="CHEBI:32875"/>
        <dbReference type="ChEBI" id="CHEBI:64428"/>
        <dbReference type="EC" id="1.14.11.33"/>
    </reaction>
</comment>
<evidence type="ECO:0000313" key="36">
    <source>
        <dbReference type="Ensembl" id="ENSOMYP00000114249.1"/>
    </source>
</evidence>
<evidence type="ECO:0000256" key="34">
    <source>
        <dbReference type="SAM" id="MobiDB-lite"/>
    </source>
</evidence>
<keyword evidence="13" id="KW-0456">Lyase</keyword>
<evidence type="ECO:0000256" key="4">
    <source>
        <dbReference type="ARBA" id="ARBA00022763"/>
    </source>
</evidence>
<keyword evidence="8" id="KW-0560">Oxidoreductase</keyword>
<reference evidence="36" key="2">
    <citation type="submission" date="2025-08" db="UniProtKB">
        <authorList>
            <consortium name="Ensembl"/>
        </authorList>
    </citation>
    <scope>IDENTIFICATION</scope>
</reference>
<dbReference type="InterPro" id="IPR005123">
    <property type="entry name" value="Oxoglu/Fe-dep_dioxygenase_dom"/>
</dbReference>
<evidence type="ECO:0000256" key="27">
    <source>
        <dbReference type="ARBA" id="ARBA00076973"/>
    </source>
</evidence>
<feature type="region of interest" description="Disordered" evidence="34">
    <location>
        <begin position="375"/>
        <end position="405"/>
    </location>
</feature>
<dbReference type="GO" id="GO:0035513">
    <property type="term" value="P:oxidative RNA demethylation"/>
    <property type="evidence" value="ECO:0007669"/>
    <property type="project" value="TreeGrafter"/>
</dbReference>
<evidence type="ECO:0000256" key="23">
    <source>
        <dbReference type="ARBA" id="ARBA00066586"/>
    </source>
</evidence>
<evidence type="ECO:0000256" key="20">
    <source>
        <dbReference type="ARBA" id="ARBA00052237"/>
    </source>
</evidence>
<keyword evidence="15" id="KW-0511">Multifunctional enzyme</keyword>
<feature type="binding site" evidence="33">
    <location>
        <position position="236"/>
    </location>
    <ligand>
        <name>Fe cation</name>
        <dbReference type="ChEBI" id="CHEBI:24875"/>
        <note>catalytic</note>
    </ligand>
</feature>
<evidence type="ECO:0000256" key="3">
    <source>
        <dbReference type="ARBA" id="ARBA00022723"/>
    </source>
</evidence>
<comment type="catalytic activity">
    <reaction evidence="20">
        <text>an N(3)-methylcytidine in mRNA + 2-oxoglutarate + O2 = a cytidine in mRNA + formaldehyde + succinate + CO2</text>
        <dbReference type="Rhea" id="RHEA:60920"/>
        <dbReference type="Rhea" id="RHEA-COMP:15145"/>
        <dbReference type="Rhea" id="RHEA-COMP:15713"/>
        <dbReference type="ChEBI" id="CHEBI:15379"/>
        <dbReference type="ChEBI" id="CHEBI:16526"/>
        <dbReference type="ChEBI" id="CHEBI:16810"/>
        <dbReference type="ChEBI" id="CHEBI:16842"/>
        <dbReference type="ChEBI" id="CHEBI:30031"/>
        <dbReference type="ChEBI" id="CHEBI:74894"/>
        <dbReference type="ChEBI" id="CHEBI:82748"/>
    </reaction>
    <physiologicalReaction direction="left-to-right" evidence="20">
        <dbReference type="Rhea" id="RHEA:60921"/>
    </physiologicalReaction>
</comment>
<comment type="subcellular location">
    <subcellularLocation>
        <location evidence="1">Nucleus</location>
    </subcellularLocation>
</comment>
<evidence type="ECO:0000256" key="9">
    <source>
        <dbReference type="ARBA" id="ARBA00023004"/>
    </source>
</evidence>
<evidence type="ECO:0000256" key="10">
    <source>
        <dbReference type="ARBA" id="ARBA00023015"/>
    </source>
</evidence>
<evidence type="ECO:0000256" key="14">
    <source>
        <dbReference type="ARBA" id="ARBA00023242"/>
    </source>
</evidence>
<evidence type="ECO:0000256" key="30">
    <source>
        <dbReference type="ARBA" id="ARBA00080338"/>
    </source>
</evidence>
<evidence type="ECO:0000256" key="16">
    <source>
        <dbReference type="ARBA" id="ARBA00047457"/>
    </source>
</evidence>
<keyword evidence="5" id="KW-0692">RNA repair</keyword>
<keyword evidence="10" id="KW-0805">Transcription regulation</keyword>
<evidence type="ECO:0000256" key="29">
    <source>
        <dbReference type="ARBA" id="ARBA00079723"/>
    </source>
</evidence>
<feature type="domain" description="Fe2OG dioxygenase" evidence="35">
    <location>
        <begin position="218"/>
        <end position="363"/>
    </location>
</feature>
<evidence type="ECO:0000256" key="24">
    <source>
        <dbReference type="ARBA" id="ARBA00066725"/>
    </source>
</evidence>
<dbReference type="SUPFAM" id="SSF51197">
    <property type="entry name" value="Clavaminate synthase-like"/>
    <property type="match status" value="1"/>
</dbReference>
<dbReference type="InterPro" id="IPR004574">
    <property type="entry name" value="Alkb"/>
</dbReference>
<accession>A0A8K9V3W4</accession>
<dbReference type="InterPro" id="IPR027450">
    <property type="entry name" value="AlkB-like"/>
</dbReference>
<dbReference type="PANTHER" id="PTHR16557">
    <property type="entry name" value="ALKYLATED DNA REPAIR PROTEIN ALKB-RELATED"/>
    <property type="match status" value="1"/>
</dbReference>
<organism evidence="36 37">
    <name type="scientific">Oncorhynchus mykiss</name>
    <name type="common">Rainbow trout</name>
    <name type="synonym">Salmo gairdneri</name>
    <dbReference type="NCBI Taxonomy" id="8022"/>
    <lineage>
        <taxon>Eukaryota</taxon>
        <taxon>Metazoa</taxon>
        <taxon>Chordata</taxon>
        <taxon>Craniata</taxon>
        <taxon>Vertebrata</taxon>
        <taxon>Euteleostomi</taxon>
        <taxon>Actinopterygii</taxon>
        <taxon>Neopterygii</taxon>
        <taxon>Teleostei</taxon>
        <taxon>Protacanthopterygii</taxon>
        <taxon>Salmoniformes</taxon>
        <taxon>Salmonidae</taxon>
        <taxon>Salmoninae</taxon>
        <taxon>Oncorhynchus</taxon>
    </lineage>
</organism>
<evidence type="ECO:0000256" key="11">
    <source>
        <dbReference type="ARBA" id="ARBA00023163"/>
    </source>
</evidence>
<dbReference type="GO" id="GO:0140078">
    <property type="term" value="F:class I DNA-(apurinic or apyrimidinic site) endonuclease activity"/>
    <property type="evidence" value="ECO:0007669"/>
    <property type="project" value="UniProtKB-EC"/>
</dbReference>
<keyword evidence="37" id="KW-1185">Reference proteome</keyword>
<dbReference type="GO" id="GO:1990983">
    <property type="term" value="P:regulation of translational initiation by tRNA modification"/>
    <property type="evidence" value="ECO:0007669"/>
    <property type="project" value="UniProtKB-ARBA"/>
</dbReference>
<dbReference type="GO" id="GO:0006281">
    <property type="term" value="P:DNA repair"/>
    <property type="evidence" value="ECO:0007669"/>
    <property type="project" value="UniProtKB-KW"/>
</dbReference>
<keyword evidence="14" id="KW-0539">Nucleus</keyword>
<evidence type="ECO:0000313" key="37">
    <source>
        <dbReference type="Proteomes" id="UP000694395"/>
    </source>
</evidence>
<keyword evidence="11" id="KW-0804">Transcription</keyword>
<dbReference type="Ensembl" id="ENSOMYT00000160216.1">
    <property type="protein sequence ID" value="ENSOMYP00000114249.1"/>
    <property type="gene ID" value="ENSOMYG00000029770.2"/>
</dbReference>
<evidence type="ECO:0000256" key="31">
    <source>
        <dbReference type="ARBA" id="ARBA00080514"/>
    </source>
</evidence>
<dbReference type="GO" id="GO:0005737">
    <property type="term" value="C:cytoplasm"/>
    <property type="evidence" value="ECO:0007669"/>
    <property type="project" value="TreeGrafter"/>
</dbReference>
<keyword evidence="9 33" id="KW-0408">Iron</keyword>
<dbReference type="FunFam" id="2.60.120.590:FF:000006">
    <property type="entry name" value="AlkB homolog 1, histone H2A dioxygenase"/>
    <property type="match status" value="1"/>
</dbReference>
<keyword evidence="7" id="KW-0223">Dioxygenase</keyword>
<evidence type="ECO:0000256" key="21">
    <source>
        <dbReference type="ARBA" id="ARBA00052866"/>
    </source>
</evidence>
<dbReference type="EC" id="1.14.11.51" evidence="23"/>
<keyword evidence="3 33" id="KW-0479">Metal-binding</keyword>
<dbReference type="PROSITE" id="PS51471">
    <property type="entry name" value="FE2OG_OXY"/>
    <property type="match status" value="1"/>
</dbReference>
<name>A0A8K9V3W4_ONCMY</name>
<evidence type="ECO:0000256" key="17">
    <source>
        <dbReference type="ARBA" id="ARBA00050106"/>
    </source>
</evidence>
<dbReference type="GO" id="GO:0035515">
    <property type="term" value="F:oxidative RNA demethylase activity"/>
    <property type="evidence" value="ECO:0007669"/>
    <property type="project" value="TreeGrafter"/>
</dbReference>